<dbReference type="PRINTS" id="PR00081">
    <property type="entry name" value="GDHRDH"/>
</dbReference>
<dbReference type="RefSeq" id="WP_344476318.1">
    <property type="nucleotide sequence ID" value="NZ_BAAAQX010000008.1"/>
</dbReference>
<protein>
    <submittedName>
        <fullName evidence="3">SDR family oxidoreductase</fullName>
    </submittedName>
</protein>
<organism evidence="3 4">
    <name type="scientific">Nonomuraea monospora</name>
    <dbReference type="NCBI Taxonomy" id="568818"/>
    <lineage>
        <taxon>Bacteria</taxon>
        <taxon>Bacillati</taxon>
        <taxon>Actinomycetota</taxon>
        <taxon>Actinomycetes</taxon>
        <taxon>Streptosporangiales</taxon>
        <taxon>Streptosporangiaceae</taxon>
        <taxon>Nonomuraea</taxon>
    </lineage>
</organism>
<keyword evidence="2" id="KW-0560">Oxidoreductase</keyword>
<evidence type="ECO:0000256" key="2">
    <source>
        <dbReference type="ARBA" id="ARBA00023002"/>
    </source>
</evidence>
<dbReference type="Pfam" id="PF13561">
    <property type="entry name" value="adh_short_C2"/>
    <property type="match status" value="1"/>
</dbReference>
<dbReference type="Gene3D" id="3.40.50.720">
    <property type="entry name" value="NAD(P)-binding Rossmann-like Domain"/>
    <property type="match status" value="1"/>
</dbReference>
<comment type="similarity">
    <text evidence="1">Belongs to the short-chain dehydrogenases/reductases (SDR) family.</text>
</comment>
<gene>
    <name evidence="3" type="ORF">GCM10009850_037720</name>
</gene>
<accession>A0ABN3CGL8</accession>
<dbReference type="InterPro" id="IPR051122">
    <property type="entry name" value="SDR_DHRS6-like"/>
</dbReference>
<dbReference type="InterPro" id="IPR002347">
    <property type="entry name" value="SDR_fam"/>
</dbReference>
<reference evidence="3 4" key="1">
    <citation type="journal article" date="2019" name="Int. J. Syst. Evol. Microbiol.">
        <title>The Global Catalogue of Microorganisms (GCM) 10K type strain sequencing project: providing services to taxonomists for standard genome sequencing and annotation.</title>
        <authorList>
            <consortium name="The Broad Institute Genomics Platform"/>
            <consortium name="The Broad Institute Genome Sequencing Center for Infectious Disease"/>
            <person name="Wu L."/>
            <person name="Ma J."/>
        </authorList>
    </citation>
    <scope>NUCLEOTIDE SEQUENCE [LARGE SCALE GENOMIC DNA]</scope>
    <source>
        <strain evidence="3 4">JCM 16114</strain>
    </source>
</reference>
<dbReference type="PANTHER" id="PTHR43477:SF1">
    <property type="entry name" value="DIHYDROANTICAPSIN 7-DEHYDROGENASE"/>
    <property type="match status" value="1"/>
</dbReference>
<evidence type="ECO:0000256" key="1">
    <source>
        <dbReference type="ARBA" id="ARBA00006484"/>
    </source>
</evidence>
<dbReference type="SUPFAM" id="SSF51735">
    <property type="entry name" value="NAD(P)-binding Rossmann-fold domains"/>
    <property type="match status" value="1"/>
</dbReference>
<dbReference type="Proteomes" id="UP001499843">
    <property type="component" value="Unassembled WGS sequence"/>
</dbReference>
<proteinExistence type="inferred from homology"/>
<keyword evidence="4" id="KW-1185">Reference proteome</keyword>
<dbReference type="PANTHER" id="PTHR43477">
    <property type="entry name" value="DIHYDROANTICAPSIN 7-DEHYDROGENASE"/>
    <property type="match status" value="1"/>
</dbReference>
<evidence type="ECO:0000313" key="4">
    <source>
        <dbReference type="Proteomes" id="UP001499843"/>
    </source>
</evidence>
<dbReference type="EMBL" id="BAAAQX010000008">
    <property type="protein sequence ID" value="GAA2208314.1"/>
    <property type="molecule type" value="Genomic_DNA"/>
</dbReference>
<evidence type="ECO:0000313" key="3">
    <source>
        <dbReference type="EMBL" id="GAA2208314.1"/>
    </source>
</evidence>
<sequence length="261" mass="25887">MSTTTAVAPMPVSSPLPSALQGRGVVIVGGSSGIGLAAGALLTSVGARVTLVGRDAARLAAAVDRLRTTPDASVTGVAGDGNDENVLEQVLDQAGQVDHVLVTAGGFSAGALLDTPGEQVRANVDGRIWGAYGAARAAARRLPAGGSITFSSGLYLTRPIPGASAAIASIGAVEGLTRALAVELAPRRLRVNAVRYGVVDTPLSRGAMGLADDAAVAAAGQSALLGRFATAEEAASATLFLMANNFMTGTVLTVDGGQSLV</sequence>
<comment type="caution">
    <text evidence="3">The sequence shown here is derived from an EMBL/GenBank/DDBJ whole genome shotgun (WGS) entry which is preliminary data.</text>
</comment>
<name>A0ABN3CGL8_9ACTN</name>
<dbReference type="InterPro" id="IPR036291">
    <property type="entry name" value="NAD(P)-bd_dom_sf"/>
</dbReference>